<evidence type="ECO:0000256" key="2">
    <source>
        <dbReference type="SAM" id="SignalP"/>
    </source>
</evidence>
<feature type="signal peptide" evidence="2">
    <location>
        <begin position="1"/>
        <end position="20"/>
    </location>
</feature>
<dbReference type="InterPro" id="IPR053722">
    <property type="entry name" value="Curli_assembly_CsgC/AgfC"/>
</dbReference>
<feature type="region of interest" description="Disordered" evidence="1">
    <location>
        <begin position="109"/>
        <end position="134"/>
    </location>
</feature>
<name>A0AA47HZD6_9GAMM</name>
<feature type="chain" id="PRO_5041352353" evidence="2">
    <location>
        <begin position="21"/>
        <end position="134"/>
    </location>
</feature>
<organism evidence="3 4">
    <name type="scientific">Stutzerimonas frequens</name>
    <dbReference type="NCBI Taxonomy" id="2968969"/>
    <lineage>
        <taxon>Bacteria</taxon>
        <taxon>Pseudomonadati</taxon>
        <taxon>Pseudomonadota</taxon>
        <taxon>Gammaproteobacteria</taxon>
        <taxon>Pseudomonadales</taxon>
        <taxon>Pseudomonadaceae</taxon>
        <taxon>Stutzerimonas</taxon>
    </lineage>
</organism>
<sequence length="134" mass="14505">MLTMTFFTWLLAATPSPTGAPVAADLGLQPLEDNRVALSLCFKGSGQQVRFRLKVRSSGSAGTSQSTQSGTLIADATSQCPVRNRLGIAADTEVEAELQWWIDDAEQPPLLRRYPGSTGDTDEREEPDQPQQIA</sequence>
<dbReference type="Proteomes" id="UP001164632">
    <property type="component" value="Chromosome"/>
</dbReference>
<protein>
    <submittedName>
        <fullName evidence="3">Uncharacterized protein</fullName>
    </submittedName>
</protein>
<evidence type="ECO:0000313" key="4">
    <source>
        <dbReference type="Proteomes" id="UP001164632"/>
    </source>
</evidence>
<keyword evidence="2" id="KW-0732">Signal</keyword>
<dbReference type="RefSeq" id="WP_267931932.1">
    <property type="nucleotide sequence ID" value="NZ_CP113257.1"/>
</dbReference>
<gene>
    <name evidence="3" type="ORF">OSV15_02250</name>
</gene>
<dbReference type="Gene3D" id="2.60.40.2420">
    <property type="match status" value="1"/>
</dbReference>
<reference evidence="3" key="1">
    <citation type="submission" date="2022-11" db="EMBL/GenBank/DDBJ databases">
        <title>Genomic of Pseudomonas TF18.</title>
        <authorList>
            <person name="Liu T."/>
        </authorList>
    </citation>
    <scope>NUCLEOTIDE SEQUENCE</scope>
    <source>
        <strain evidence="3">TF18</strain>
    </source>
</reference>
<evidence type="ECO:0000256" key="1">
    <source>
        <dbReference type="SAM" id="MobiDB-lite"/>
    </source>
</evidence>
<dbReference type="EMBL" id="CP113257">
    <property type="protein sequence ID" value="WAE53040.1"/>
    <property type="molecule type" value="Genomic_DNA"/>
</dbReference>
<accession>A0AA47HZD6</accession>
<proteinExistence type="predicted"/>
<dbReference type="AlphaFoldDB" id="A0AA47HZD6"/>
<evidence type="ECO:0000313" key="3">
    <source>
        <dbReference type="EMBL" id="WAE53040.1"/>
    </source>
</evidence>